<dbReference type="EMBL" id="CP070506">
    <property type="protein sequence ID" value="QSB39661.1"/>
    <property type="molecule type" value="Genomic_DNA"/>
</dbReference>
<dbReference type="RefSeq" id="WP_205479405.1">
    <property type="nucleotide sequence ID" value="NZ_CP070506.1"/>
</dbReference>
<reference evidence="1 2" key="1">
    <citation type="submission" date="2021-02" db="EMBL/GenBank/DDBJ databases">
        <title>Genomic and phenotypic characterization of Pseudomonas hygromyciniae, a novel bacterial species discovered from a commercially purchased antibiotic vial.</title>
        <authorList>
            <person name="Turner T.L."/>
            <person name="Mitra S.D."/>
            <person name="Kochan T.J."/>
            <person name="Pincus N.B."/>
            <person name="Lebrun-Corbin M."/>
            <person name="Cheung B."/>
            <person name="Gatesy S.W."/>
            <person name="Afzal T."/>
            <person name="Ozer E.A."/>
            <person name="Hauser A.R."/>
        </authorList>
    </citation>
    <scope>NUCLEOTIDE SEQUENCE [LARGE SCALE GENOMIC DNA]</scope>
    <source>
        <strain evidence="1 2">SDM007</strain>
    </source>
</reference>
<proteinExistence type="predicted"/>
<dbReference type="Proteomes" id="UP000663249">
    <property type="component" value="Chromosome"/>
</dbReference>
<keyword evidence="2" id="KW-1185">Reference proteome</keyword>
<evidence type="ECO:0000313" key="1">
    <source>
        <dbReference type="EMBL" id="QSB39661.1"/>
    </source>
</evidence>
<evidence type="ECO:0000313" key="2">
    <source>
        <dbReference type="Proteomes" id="UP000663249"/>
    </source>
</evidence>
<name>A0ABX7JWA3_9PSED</name>
<accession>A0ABX7JWA3</accession>
<gene>
    <name evidence="1" type="ORF">JTY93_26545</name>
</gene>
<organism evidence="1 2">
    <name type="scientific">Pseudomonas hygromyciniae</name>
    <dbReference type="NCBI Taxonomy" id="2812000"/>
    <lineage>
        <taxon>Bacteria</taxon>
        <taxon>Pseudomonadati</taxon>
        <taxon>Pseudomonadota</taxon>
        <taxon>Gammaproteobacteria</taxon>
        <taxon>Pseudomonadales</taxon>
        <taxon>Pseudomonadaceae</taxon>
        <taxon>Pseudomonas</taxon>
    </lineage>
</organism>
<protein>
    <submittedName>
        <fullName evidence="1">Uncharacterized protein</fullName>
    </submittedName>
</protein>
<sequence length="122" mass="13533">MAAPYRKGQVLHSVFAAAEQFKICVCSSGDETRIAVQALADSHEIEMMSNDGVITVPIKYGRDFGMMSYKGQCYLNIGKPELCKNSAFMGEAKQSFNVYETYDEKNNVCSFDFDKQNKSTGG</sequence>